<dbReference type="InterPro" id="IPR005025">
    <property type="entry name" value="FMN_Rdtase-like_dom"/>
</dbReference>
<accession>A0A1M5E4X6</accession>
<keyword evidence="3" id="KW-0288">FMN</keyword>
<proteinExistence type="inferred from homology"/>
<comment type="similarity">
    <text evidence="1">Belongs to the SsuE family.</text>
</comment>
<keyword evidence="7" id="KW-1185">Reference proteome</keyword>
<evidence type="ECO:0000256" key="2">
    <source>
        <dbReference type="ARBA" id="ARBA00022630"/>
    </source>
</evidence>
<evidence type="ECO:0000256" key="4">
    <source>
        <dbReference type="ARBA" id="ARBA00023002"/>
    </source>
</evidence>
<name>A0A1M5E4X6_9BURK</name>
<dbReference type="SUPFAM" id="SSF52218">
    <property type="entry name" value="Flavoproteins"/>
    <property type="match status" value="1"/>
</dbReference>
<evidence type="ECO:0000313" key="6">
    <source>
        <dbReference type="EMBL" id="SHF74298.1"/>
    </source>
</evidence>
<keyword evidence="2" id="KW-0285">Flavoprotein</keyword>
<sequence>MASDEGRDFIKNFCPLGGHVGSFGSVCGQACGPAGHWGDEPGKTEMSVLLIQASPSAQSRSAALLNAVQQQLLQERVGHVEQLRIASLPAQALLLANAEDAQLRQALAAVQHAQVVVIATPVYKAAYSGLLKVFLDLLPQAGLKGKTVLPLATGGSPNHMLALDYALRPVLQSLSARHILPGVYGVEGQIVLTPEGAYTLEAQLQARLHDAVTNLLQEHARISRVVGQDGGFEAIAFAHVRCSV</sequence>
<dbReference type="GO" id="GO:0046306">
    <property type="term" value="P:alkanesulfonate catabolic process"/>
    <property type="evidence" value="ECO:0007669"/>
    <property type="project" value="InterPro"/>
</dbReference>
<dbReference type="Proteomes" id="UP000184327">
    <property type="component" value="Unassembled WGS sequence"/>
</dbReference>
<organism evidence="6 7">
    <name type="scientific">Lampropedia hyalina DSM 16112</name>
    <dbReference type="NCBI Taxonomy" id="1122156"/>
    <lineage>
        <taxon>Bacteria</taxon>
        <taxon>Pseudomonadati</taxon>
        <taxon>Pseudomonadota</taxon>
        <taxon>Betaproteobacteria</taxon>
        <taxon>Burkholderiales</taxon>
        <taxon>Comamonadaceae</taxon>
        <taxon>Lampropedia</taxon>
    </lineage>
</organism>
<dbReference type="PANTHER" id="PTHR43408">
    <property type="entry name" value="FMN REDUCTASE (NADPH)"/>
    <property type="match status" value="1"/>
</dbReference>
<dbReference type="NCBIfam" id="TIGR03567">
    <property type="entry name" value="FMN_reduc_SsuE"/>
    <property type="match status" value="1"/>
</dbReference>
<dbReference type="InterPro" id="IPR020048">
    <property type="entry name" value="NADPH-dep_FMN_reduc_SsuE"/>
</dbReference>
<dbReference type="AlphaFoldDB" id="A0A1M5E4X6"/>
<feature type="domain" description="NADPH-dependent FMN reductase-like" evidence="5">
    <location>
        <begin position="46"/>
        <end position="186"/>
    </location>
</feature>
<dbReference type="PANTHER" id="PTHR43408:SF1">
    <property type="entry name" value="FMN REDUCTASE (NADPH)"/>
    <property type="match status" value="1"/>
</dbReference>
<evidence type="ECO:0000313" key="7">
    <source>
        <dbReference type="Proteomes" id="UP000184327"/>
    </source>
</evidence>
<evidence type="ECO:0000256" key="3">
    <source>
        <dbReference type="ARBA" id="ARBA00022643"/>
    </source>
</evidence>
<dbReference type="InterPro" id="IPR051814">
    <property type="entry name" value="NAD(P)H-dep_FMN_reductase"/>
</dbReference>
<evidence type="ECO:0000256" key="1">
    <source>
        <dbReference type="ARBA" id="ARBA00005990"/>
    </source>
</evidence>
<keyword evidence="4" id="KW-0560">Oxidoreductase</keyword>
<protein>
    <submittedName>
        <fullName evidence="6">FMN reductase</fullName>
    </submittedName>
</protein>
<dbReference type="Pfam" id="PF03358">
    <property type="entry name" value="FMN_red"/>
    <property type="match status" value="1"/>
</dbReference>
<evidence type="ECO:0000259" key="5">
    <source>
        <dbReference type="Pfam" id="PF03358"/>
    </source>
</evidence>
<reference evidence="6 7" key="1">
    <citation type="submission" date="2016-11" db="EMBL/GenBank/DDBJ databases">
        <authorList>
            <person name="Jaros S."/>
            <person name="Januszkiewicz K."/>
            <person name="Wedrychowicz H."/>
        </authorList>
    </citation>
    <scope>NUCLEOTIDE SEQUENCE [LARGE SCALE GENOMIC DNA]</scope>
    <source>
        <strain evidence="6 7">DSM 16112</strain>
    </source>
</reference>
<dbReference type="STRING" id="1122156.SAMN02745117_02527"/>
<dbReference type="Gene3D" id="3.40.50.360">
    <property type="match status" value="1"/>
</dbReference>
<dbReference type="InterPro" id="IPR029039">
    <property type="entry name" value="Flavoprotein-like_sf"/>
</dbReference>
<dbReference type="EMBL" id="FQUZ01000038">
    <property type="protein sequence ID" value="SHF74298.1"/>
    <property type="molecule type" value="Genomic_DNA"/>
</dbReference>
<gene>
    <name evidence="6" type="ORF">SAMN02745117_02527</name>
</gene>
<dbReference type="GO" id="GO:0008752">
    <property type="term" value="F:FMN reductase [NAD(P)H] activity"/>
    <property type="evidence" value="ECO:0007669"/>
    <property type="project" value="InterPro"/>
</dbReference>